<evidence type="ECO:0000259" key="1">
    <source>
        <dbReference type="Pfam" id="PF10502"/>
    </source>
</evidence>
<evidence type="ECO:0000313" key="2">
    <source>
        <dbReference type="EMBL" id="MDV0845149.1"/>
    </source>
</evidence>
<dbReference type="InterPro" id="IPR036286">
    <property type="entry name" value="LexA/Signal_pep-like_sf"/>
</dbReference>
<dbReference type="AlphaFoldDB" id="A0AAW8XZQ8"/>
<evidence type="ECO:0000313" key="3">
    <source>
        <dbReference type="Proteomes" id="UP001284547"/>
    </source>
</evidence>
<dbReference type="Pfam" id="PF10502">
    <property type="entry name" value="Peptidase_S26"/>
    <property type="match status" value="1"/>
</dbReference>
<sequence>MIQSPKDWLVKKRESWPRFGMKAALVLLALLVTGNGFMSRYRIGIDPQNEKCLPGYTVYLIDLNDRSLQKGAIYSFHAKNLQPLYKDGTRMVKILAGMPGDVVEVDQSWNTTVNGEVVGEGLQLARRLHLNESQFYGKRTLTEGHYWFMGKSPFSFDSRYWGTVNDEQIIGRAYPLL</sequence>
<gene>
    <name evidence="2" type="ORF">RZP41_28510</name>
</gene>
<dbReference type="EMBL" id="JAWHZD010000044">
    <property type="protein sequence ID" value="MDV0845149.1"/>
    <property type="molecule type" value="Genomic_DNA"/>
</dbReference>
<dbReference type="GO" id="GO:0004252">
    <property type="term" value="F:serine-type endopeptidase activity"/>
    <property type="evidence" value="ECO:0007669"/>
    <property type="project" value="InterPro"/>
</dbReference>
<proteinExistence type="predicted"/>
<comment type="caution">
    <text evidence="2">The sequence shown here is derived from an EMBL/GenBank/DDBJ whole genome shotgun (WGS) entry which is preliminary data.</text>
</comment>
<feature type="domain" description="Peptidase S26" evidence="1">
    <location>
        <begin position="61"/>
        <end position="173"/>
    </location>
</feature>
<organism evidence="2 3">
    <name type="scientific">Klebsiella quasipneumoniae subsp. quasipneumoniae</name>
    <dbReference type="NCBI Taxonomy" id="1667327"/>
    <lineage>
        <taxon>Bacteria</taxon>
        <taxon>Pseudomonadati</taxon>
        <taxon>Pseudomonadota</taxon>
        <taxon>Gammaproteobacteria</taxon>
        <taxon>Enterobacterales</taxon>
        <taxon>Enterobacteriaceae</taxon>
        <taxon>Klebsiella/Raoultella group</taxon>
        <taxon>Klebsiella</taxon>
        <taxon>Klebsiella pneumoniae complex</taxon>
    </lineage>
</organism>
<dbReference type="CDD" id="cd06530">
    <property type="entry name" value="S26_SPase_I"/>
    <property type="match status" value="1"/>
</dbReference>
<name>A0AAW8XZQ8_9ENTR</name>
<protein>
    <submittedName>
        <fullName evidence="2">S26 family signal peptidase</fullName>
    </submittedName>
</protein>
<dbReference type="GO" id="GO:0006465">
    <property type="term" value="P:signal peptide processing"/>
    <property type="evidence" value="ECO:0007669"/>
    <property type="project" value="InterPro"/>
</dbReference>
<dbReference type="Gene3D" id="2.10.109.10">
    <property type="entry name" value="Umud Fragment, subunit A"/>
    <property type="match status" value="1"/>
</dbReference>
<dbReference type="RefSeq" id="WP_270802387.1">
    <property type="nucleotide sequence ID" value="NZ_JAWHZD010000044.1"/>
</dbReference>
<dbReference type="InterPro" id="IPR019533">
    <property type="entry name" value="Peptidase_S26"/>
</dbReference>
<dbReference type="Proteomes" id="UP001284547">
    <property type="component" value="Unassembled WGS sequence"/>
</dbReference>
<accession>A0AAW8XZQ8</accession>
<reference evidence="2" key="1">
    <citation type="submission" date="2023-10" db="EMBL/GenBank/DDBJ databases">
        <title>Surveillance and assessment of the effects of hospital wastewater treatment on clearance of pathogenic bacterial and antimicrobial resistance genes.</title>
        <authorList>
            <person name="Wu Y."/>
        </authorList>
    </citation>
    <scope>NUCLEOTIDE SEQUENCE</scope>
    <source>
        <strain evidence="2">23-M-SRM-33-1</strain>
    </source>
</reference>
<dbReference type="SUPFAM" id="SSF51306">
    <property type="entry name" value="LexA/Signal peptidase"/>
    <property type="match status" value="1"/>
</dbReference>